<reference evidence="2 3" key="1">
    <citation type="submission" date="2018-07" db="EMBL/GenBank/DDBJ databases">
        <title>Complete Genome and Methylome Analysis of Deinococcus wulumuqiensis NEB 479.</title>
        <authorList>
            <person name="Fomenkov A."/>
            <person name="Luyten Y."/>
            <person name="Vincze T."/>
            <person name="Anton B.P."/>
            <person name="Clark T."/>
            <person name="Roberts R.J."/>
            <person name="Morgan R.D."/>
        </authorList>
    </citation>
    <scope>NUCLEOTIDE SEQUENCE [LARGE SCALE GENOMIC DNA]</scope>
    <source>
        <strain evidence="2 3">NEB 479</strain>
    </source>
</reference>
<dbReference type="Proteomes" id="UP000253744">
    <property type="component" value="Chromosome"/>
</dbReference>
<dbReference type="SUPFAM" id="SSF55729">
    <property type="entry name" value="Acyl-CoA N-acyltransferases (Nat)"/>
    <property type="match status" value="1"/>
</dbReference>
<dbReference type="InterPro" id="IPR051908">
    <property type="entry name" value="Ribosomal_N-acetyltransferase"/>
</dbReference>
<evidence type="ECO:0000313" key="3">
    <source>
        <dbReference type="Proteomes" id="UP000253744"/>
    </source>
</evidence>
<dbReference type="Pfam" id="PF13302">
    <property type="entry name" value="Acetyltransf_3"/>
    <property type="match status" value="1"/>
</dbReference>
<proteinExistence type="predicted"/>
<name>A0A345IER7_9DEIO</name>
<dbReference type="KEGG" id="dwu:DVJ83_02350"/>
<sequence>MPLDPVTLTDPPLILRPFEARDVPAILDAATDPLIPLITSVPSPCDEVAALAFIERQHERLHTEVGWSLAITEGGQALGQIGLWVLPQKRASVGYWLTGSARGRGLAGRAVKRLCQFALKDARIERLELYVEPWNEASWRTAEKVGFQREGLMRQYQYVGPERRDMYLYSLLPGDLQGT</sequence>
<dbReference type="PANTHER" id="PTHR43441:SF10">
    <property type="entry name" value="ACETYLTRANSFERASE"/>
    <property type="match status" value="1"/>
</dbReference>
<dbReference type="Gene3D" id="3.40.630.30">
    <property type="match status" value="1"/>
</dbReference>
<feature type="domain" description="N-acetyltransferase" evidence="1">
    <location>
        <begin position="13"/>
        <end position="173"/>
    </location>
</feature>
<dbReference type="GO" id="GO:0005737">
    <property type="term" value="C:cytoplasm"/>
    <property type="evidence" value="ECO:0007669"/>
    <property type="project" value="TreeGrafter"/>
</dbReference>
<dbReference type="GO" id="GO:1990189">
    <property type="term" value="F:protein N-terminal-serine acetyltransferase activity"/>
    <property type="evidence" value="ECO:0007669"/>
    <property type="project" value="TreeGrafter"/>
</dbReference>
<dbReference type="GO" id="GO:0008999">
    <property type="term" value="F:protein-N-terminal-alanine acetyltransferase activity"/>
    <property type="evidence" value="ECO:0007669"/>
    <property type="project" value="TreeGrafter"/>
</dbReference>
<evidence type="ECO:0000259" key="1">
    <source>
        <dbReference type="PROSITE" id="PS51186"/>
    </source>
</evidence>
<dbReference type="InterPro" id="IPR016181">
    <property type="entry name" value="Acyl_CoA_acyltransferase"/>
</dbReference>
<accession>A0A345IER7</accession>
<dbReference type="RefSeq" id="WP_114671245.1">
    <property type="nucleotide sequence ID" value="NZ_CALTYN010000225.1"/>
</dbReference>
<protein>
    <submittedName>
        <fullName evidence="2">N-acetyltransferase</fullName>
    </submittedName>
</protein>
<organism evidence="2 3">
    <name type="scientific">Deinococcus wulumuqiensis</name>
    <dbReference type="NCBI Taxonomy" id="980427"/>
    <lineage>
        <taxon>Bacteria</taxon>
        <taxon>Thermotogati</taxon>
        <taxon>Deinococcota</taxon>
        <taxon>Deinococci</taxon>
        <taxon>Deinococcales</taxon>
        <taxon>Deinococcaceae</taxon>
        <taxon>Deinococcus</taxon>
    </lineage>
</organism>
<dbReference type="InterPro" id="IPR000182">
    <property type="entry name" value="GNAT_dom"/>
</dbReference>
<evidence type="ECO:0000313" key="2">
    <source>
        <dbReference type="EMBL" id="AXG98189.1"/>
    </source>
</evidence>
<dbReference type="AlphaFoldDB" id="A0A345IER7"/>
<dbReference type="PANTHER" id="PTHR43441">
    <property type="entry name" value="RIBOSOMAL-PROTEIN-SERINE ACETYLTRANSFERASE"/>
    <property type="match status" value="1"/>
</dbReference>
<dbReference type="EMBL" id="CP031158">
    <property type="protein sequence ID" value="AXG98189.1"/>
    <property type="molecule type" value="Genomic_DNA"/>
</dbReference>
<gene>
    <name evidence="2" type="ORF">DVJ83_02350</name>
</gene>
<keyword evidence="2" id="KW-0808">Transferase</keyword>
<dbReference type="PROSITE" id="PS51186">
    <property type="entry name" value="GNAT"/>
    <property type="match status" value="1"/>
</dbReference>